<dbReference type="RefSeq" id="WP_169453983.1">
    <property type="nucleotide sequence ID" value="NZ_CP051774.1"/>
</dbReference>
<accession>A0A858RHC8</accession>
<evidence type="ECO:0008006" key="3">
    <source>
        <dbReference type="Google" id="ProtNLM"/>
    </source>
</evidence>
<dbReference type="Proteomes" id="UP000501812">
    <property type="component" value="Chromosome"/>
</dbReference>
<dbReference type="EMBL" id="CP051774">
    <property type="protein sequence ID" value="QJE95670.1"/>
    <property type="molecule type" value="Genomic_DNA"/>
</dbReference>
<gene>
    <name evidence="1" type="ORF">HHL09_07685</name>
</gene>
<reference evidence="1 2" key="1">
    <citation type="submission" date="2020-04" db="EMBL/GenBank/DDBJ databases">
        <title>Luteolibacter sp. G-1-1-1 isolated from soil.</title>
        <authorList>
            <person name="Dahal R.H."/>
        </authorList>
    </citation>
    <scope>NUCLEOTIDE SEQUENCE [LARGE SCALE GENOMIC DNA]</scope>
    <source>
        <strain evidence="1 2">G-1-1-1</strain>
    </source>
</reference>
<dbReference type="KEGG" id="luo:HHL09_07685"/>
<proteinExistence type="predicted"/>
<protein>
    <recommendedName>
        <fullName evidence="3">Metallothionein</fullName>
    </recommendedName>
</protein>
<keyword evidence="2" id="KW-1185">Reference proteome</keyword>
<dbReference type="AlphaFoldDB" id="A0A858RHC8"/>
<organism evidence="1 2">
    <name type="scientific">Luteolibacter luteus</name>
    <dbReference type="NCBI Taxonomy" id="2728835"/>
    <lineage>
        <taxon>Bacteria</taxon>
        <taxon>Pseudomonadati</taxon>
        <taxon>Verrucomicrobiota</taxon>
        <taxon>Verrucomicrobiia</taxon>
        <taxon>Verrucomicrobiales</taxon>
        <taxon>Verrucomicrobiaceae</taxon>
        <taxon>Luteolibacter</taxon>
    </lineage>
</organism>
<evidence type="ECO:0000313" key="1">
    <source>
        <dbReference type="EMBL" id="QJE95670.1"/>
    </source>
</evidence>
<sequence>MKTCECCGNAYDKCFDVTMNGKTHSFDSFECAIQTLAPKCAHCGCRIMGHGVEGERDDMYCCAHCARASGVEGVVDNAAAVA</sequence>
<name>A0A858RHC8_9BACT</name>
<evidence type="ECO:0000313" key="2">
    <source>
        <dbReference type="Proteomes" id="UP000501812"/>
    </source>
</evidence>